<proteinExistence type="predicted"/>
<accession>A0A7C4NKK8</accession>
<dbReference type="EMBL" id="DTCK01000019">
    <property type="protein sequence ID" value="HGQ35733.1"/>
    <property type="molecule type" value="Genomic_DNA"/>
</dbReference>
<dbReference type="EMBL" id="DTBD01000003">
    <property type="protein sequence ID" value="HGQ63662.1"/>
    <property type="molecule type" value="Genomic_DNA"/>
</dbReference>
<name>A0A7C4NKK8_9CREN</name>
<sequence>MFCHIGVGEACRRSFEFFLSDVITSSGAKKRFYEVVRVEGFLGYPLKVFVRKFEEYVIHRYWYSTRFYHVFPENFYKLFQSVDKLIAVLYRYYYKNVEKVFKHIEEVANQCRDVGGCIDNLVNERNKVEHKIARRILKGRKALTTRLTKNTMRCRDLVQKYFPELLNPHVFTYRSSDELAKFMKRLFIDRVAEAYVRFAEINNPIIVAREGVMLITKNSNNLQDFSIYVDDCIDTKNYAVFKVVGAYKLMEYIYRIKWVGVLGLDKFSNQVFLHYVPPTLVLHKVERCRLWLLNIVDDYGRPYEHNYTLIEV</sequence>
<comment type="caution">
    <text evidence="2">The sequence shown here is derived from an EMBL/GenBank/DDBJ whole genome shotgun (WGS) entry which is preliminary data.</text>
</comment>
<evidence type="ECO:0000313" key="2">
    <source>
        <dbReference type="EMBL" id="HGQ63662.1"/>
    </source>
</evidence>
<dbReference type="AlphaFoldDB" id="A0A7C4NKK8"/>
<organism evidence="2">
    <name type="scientific">Ignisphaera aggregans</name>
    <dbReference type="NCBI Taxonomy" id="334771"/>
    <lineage>
        <taxon>Archaea</taxon>
        <taxon>Thermoproteota</taxon>
        <taxon>Thermoprotei</taxon>
        <taxon>Desulfurococcales</taxon>
        <taxon>Desulfurococcaceae</taxon>
        <taxon>Ignisphaera</taxon>
    </lineage>
</organism>
<reference evidence="2" key="1">
    <citation type="journal article" date="2020" name="mSystems">
        <title>Genome- and Community-Level Interaction Insights into Carbon Utilization and Element Cycling Functions of Hydrothermarchaeota in Hydrothermal Sediment.</title>
        <authorList>
            <person name="Zhou Z."/>
            <person name="Liu Y."/>
            <person name="Xu W."/>
            <person name="Pan J."/>
            <person name="Luo Z.H."/>
            <person name="Li M."/>
        </authorList>
    </citation>
    <scope>NUCLEOTIDE SEQUENCE [LARGE SCALE GENOMIC DNA]</scope>
    <source>
        <strain evidence="2">SpSt-637</strain>
        <strain evidence="1">SpSt-667</strain>
    </source>
</reference>
<gene>
    <name evidence="2" type="ORF">ENU08_00205</name>
    <name evidence="1" type="ORF">ENU41_03530</name>
</gene>
<protein>
    <submittedName>
        <fullName evidence="2">Uncharacterized protein</fullName>
    </submittedName>
</protein>
<evidence type="ECO:0000313" key="1">
    <source>
        <dbReference type="EMBL" id="HGQ35733.1"/>
    </source>
</evidence>